<accession>A0ABX0I6Q8</accession>
<keyword evidence="6" id="KW-1185">Reference proteome</keyword>
<dbReference type="NCBIfam" id="TIGR00229">
    <property type="entry name" value="sensory_box"/>
    <property type="match status" value="1"/>
</dbReference>
<reference evidence="5 6" key="1">
    <citation type="submission" date="2020-02" db="EMBL/GenBank/DDBJ databases">
        <authorList>
            <person name="Chen W.-M."/>
        </authorList>
    </citation>
    <scope>NUCLEOTIDE SEQUENCE [LARGE SCALE GENOMIC DNA]</scope>
    <source>
        <strain evidence="5 6">KDG-16</strain>
    </source>
</reference>
<organism evidence="5 6">
    <name type="scientific">Flavobacterium difficile</name>
    <dbReference type="NCBI Taxonomy" id="2709659"/>
    <lineage>
        <taxon>Bacteria</taxon>
        <taxon>Pseudomonadati</taxon>
        <taxon>Bacteroidota</taxon>
        <taxon>Flavobacteriia</taxon>
        <taxon>Flavobacteriales</taxon>
        <taxon>Flavobacteriaceae</taxon>
        <taxon>Flavobacterium</taxon>
    </lineage>
</organism>
<evidence type="ECO:0000256" key="3">
    <source>
        <dbReference type="ARBA" id="ARBA00022991"/>
    </source>
</evidence>
<dbReference type="SUPFAM" id="SSF55785">
    <property type="entry name" value="PYP-like sensor domain (PAS domain)"/>
    <property type="match status" value="1"/>
</dbReference>
<dbReference type="RefSeq" id="WP_166077420.1">
    <property type="nucleotide sequence ID" value="NZ_JAAJBT010000005.1"/>
</dbReference>
<dbReference type="PANTHER" id="PTHR47429">
    <property type="entry name" value="PROTEIN TWIN LOV 1"/>
    <property type="match status" value="1"/>
</dbReference>
<feature type="domain" description="PAS" evidence="4">
    <location>
        <begin position="61"/>
        <end position="116"/>
    </location>
</feature>
<evidence type="ECO:0000313" key="6">
    <source>
        <dbReference type="Proteomes" id="UP000800984"/>
    </source>
</evidence>
<dbReference type="PANTHER" id="PTHR47429:SF2">
    <property type="entry name" value="PROTEIN TWIN LOV 1"/>
    <property type="match status" value="1"/>
</dbReference>
<comment type="caution">
    <text evidence="5">The sequence shown here is derived from an EMBL/GenBank/DDBJ whole genome shotgun (WGS) entry which is preliminary data.</text>
</comment>
<dbReference type="EMBL" id="JAAJBT010000005">
    <property type="protein sequence ID" value="NHM02312.1"/>
    <property type="molecule type" value="Genomic_DNA"/>
</dbReference>
<keyword evidence="3" id="KW-0157">Chromophore</keyword>
<proteinExistence type="predicted"/>
<dbReference type="InterPro" id="IPR035965">
    <property type="entry name" value="PAS-like_dom_sf"/>
</dbReference>
<evidence type="ECO:0000256" key="1">
    <source>
        <dbReference type="ARBA" id="ARBA00022630"/>
    </source>
</evidence>
<name>A0ABX0I6Q8_9FLAO</name>
<evidence type="ECO:0000313" key="5">
    <source>
        <dbReference type="EMBL" id="NHM02312.1"/>
    </source>
</evidence>
<dbReference type="Gene3D" id="3.30.450.20">
    <property type="entry name" value="PAS domain"/>
    <property type="match status" value="1"/>
</dbReference>
<keyword evidence="2" id="KW-0288">FMN</keyword>
<keyword evidence="1" id="KW-0285">Flavoprotein</keyword>
<dbReference type="InterPro" id="IPR000014">
    <property type="entry name" value="PAS"/>
</dbReference>
<dbReference type="PROSITE" id="PS50112">
    <property type="entry name" value="PAS"/>
    <property type="match status" value="1"/>
</dbReference>
<evidence type="ECO:0000256" key="2">
    <source>
        <dbReference type="ARBA" id="ARBA00022643"/>
    </source>
</evidence>
<sequence length="160" mass="18611">MFHRYDLAWEKYQKSLKLLPLPIVSWDFYQQLPNEIKTIESIQESWTEKINFAKDIANKSVIITDSSLKIIYVTPEIAKLTGYSSREIVGNTPKMFQGNLTDVATRNKIREAVKNQHPFKEIVINYKKDGTSYKCEIEAYPKFDANNNLVHYIAFEKIAS</sequence>
<protein>
    <submittedName>
        <fullName evidence="5">PAS domain-containing protein</fullName>
    </submittedName>
</protein>
<dbReference type="CDD" id="cd00130">
    <property type="entry name" value="PAS"/>
    <property type="match status" value="1"/>
</dbReference>
<dbReference type="Pfam" id="PF13426">
    <property type="entry name" value="PAS_9"/>
    <property type="match status" value="1"/>
</dbReference>
<gene>
    <name evidence="5" type="ORF">G4D72_09350</name>
</gene>
<evidence type="ECO:0000259" key="4">
    <source>
        <dbReference type="PROSITE" id="PS50112"/>
    </source>
</evidence>
<dbReference type="Proteomes" id="UP000800984">
    <property type="component" value="Unassembled WGS sequence"/>
</dbReference>